<reference evidence="3" key="1">
    <citation type="submission" date="2018-05" db="EMBL/GenBank/DDBJ databases">
        <authorList>
            <person name="Lanie J.A."/>
            <person name="Ng W.-L."/>
            <person name="Kazmierczak K.M."/>
            <person name="Andrzejewski T.M."/>
            <person name="Davidsen T.M."/>
            <person name="Wayne K.J."/>
            <person name="Tettelin H."/>
            <person name="Glass J.I."/>
            <person name="Rusch D."/>
            <person name="Podicherti R."/>
            <person name="Tsui H.-C.T."/>
            <person name="Winkler M.E."/>
        </authorList>
    </citation>
    <scope>NUCLEOTIDE SEQUENCE</scope>
</reference>
<gene>
    <name evidence="3" type="ORF">METZ01_LOCUS38822</name>
</gene>
<dbReference type="Gene3D" id="3.40.50.720">
    <property type="entry name" value="NAD(P)-binding Rossmann-like Domain"/>
    <property type="match status" value="1"/>
</dbReference>
<evidence type="ECO:0000259" key="2">
    <source>
        <dbReference type="Pfam" id="PF19051"/>
    </source>
</evidence>
<dbReference type="InterPro" id="IPR036291">
    <property type="entry name" value="NAD(P)-bd_dom_sf"/>
</dbReference>
<feature type="domain" description="Gfo/Idh/MocA-like oxidoreductase bacterial type C-terminal" evidence="2">
    <location>
        <begin position="202"/>
        <end position="261"/>
    </location>
</feature>
<sequence length="477" mass="52930">MASTNKSRRKFIKNSAIASSIFIVPRNVLGGVGYTSPSDKLNLAGIGLHGKGNSDILNASVGGRENVVALCDVHQNARGAQIAQEKFPKAKFYTDFREMLEKENLDGVTISTPDHTHANISKVAMEKGIHVYVQKPLTHNVKEARMLTELARKNKIVTQMGNQGASNPEQVMIQKWIKDGRIGRVSKVYTWTNRPVWPQGVAMQSPDPSKKPEGMDWDLWIGPAENNGYTPGLHAFDWRGFWDYGTGALGDMGCHLMDVPIKALGLFEPFSIEASVSTLPYAKAFTPSPLIEEACPSSSYVTYKFRPSEINDSEVKMVWMDGGIRPSHPDIITDADDIGDNGVLMIGENGLINASEYGNSARLYIKGQEGVVETGKKSEINAVEFGHQNHWIDAIKDGYGSDKHRSLTSNFDFAGPLSEVVLLGNVAIRSTYIRRSPRSNVFIGKKRLMYDSKKMEITNLDKANQFLTREYREGWEI</sequence>
<dbReference type="GO" id="GO:0000166">
    <property type="term" value="F:nucleotide binding"/>
    <property type="evidence" value="ECO:0007669"/>
    <property type="project" value="InterPro"/>
</dbReference>
<evidence type="ECO:0008006" key="4">
    <source>
        <dbReference type="Google" id="ProtNLM"/>
    </source>
</evidence>
<organism evidence="3">
    <name type="scientific">marine metagenome</name>
    <dbReference type="NCBI Taxonomy" id="408172"/>
    <lineage>
        <taxon>unclassified sequences</taxon>
        <taxon>metagenomes</taxon>
        <taxon>ecological metagenomes</taxon>
    </lineage>
</organism>
<dbReference type="InterPro" id="IPR043906">
    <property type="entry name" value="Gfo/Idh/MocA_OxRdtase_bact_C"/>
</dbReference>
<dbReference type="PANTHER" id="PTHR43818">
    <property type="entry name" value="BCDNA.GH03377"/>
    <property type="match status" value="1"/>
</dbReference>
<dbReference type="InterPro" id="IPR000683">
    <property type="entry name" value="Gfo/Idh/MocA-like_OxRdtase_N"/>
</dbReference>
<accession>A0A381R536</accession>
<name>A0A381R536_9ZZZZ</name>
<evidence type="ECO:0000313" key="3">
    <source>
        <dbReference type="EMBL" id="SUZ85968.1"/>
    </source>
</evidence>
<dbReference type="PANTHER" id="PTHR43818:SF10">
    <property type="entry name" value="NADH-DEPENDENT DEHYDROGENASE-RELATED"/>
    <property type="match status" value="1"/>
</dbReference>
<dbReference type="Pfam" id="PF01408">
    <property type="entry name" value="GFO_IDH_MocA"/>
    <property type="match status" value="1"/>
</dbReference>
<dbReference type="Gene3D" id="3.30.360.10">
    <property type="entry name" value="Dihydrodipicolinate Reductase, domain 2"/>
    <property type="match status" value="1"/>
</dbReference>
<dbReference type="AlphaFoldDB" id="A0A381R536"/>
<evidence type="ECO:0000259" key="1">
    <source>
        <dbReference type="Pfam" id="PF01408"/>
    </source>
</evidence>
<protein>
    <recommendedName>
        <fullName evidence="4">Gfo/Idh/MocA-like oxidoreductase N-terminal domain-containing protein</fullName>
    </recommendedName>
</protein>
<proteinExistence type="predicted"/>
<feature type="domain" description="Gfo/Idh/MocA-like oxidoreductase N-terminal" evidence="1">
    <location>
        <begin position="53"/>
        <end position="160"/>
    </location>
</feature>
<dbReference type="EMBL" id="UINC01001660">
    <property type="protein sequence ID" value="SUZ85968.1"/>
    <property type="molecule type" value="Genomic_DNA"/>
</dbReference>
<dbReference type="SUPFAM" id="SSF55347">
    <property type="entry name" value="Glyceraldehyde-3-phosphate dehydrogenase-like, C-terminal domain"/>
    <property type="match status" value="1"/>
</dbReference>
<dbReference type="InterPro" id="IPR050463">
    <property type="entry name" value="Gfo/Idh/MocA_oxidrdct_glycsds"/>
</dbReference>
<dbReference type="Pfam" id="PF19051">
    <property type="entry name" value="GFO_IDH_MocA_C2"/>
    <property type="match status" value="1"/>
</dbReference>
<dbReference type="SUPFAM" id="SSF51735">
    <property type="entry name" value="NAD(P)-binding Rossmann-fold domains"/>
    <property type="match status" value="1"/>
</dbReference>